<evidence type="ECO:0000313" key="3">
    <source>
        <dbReference type="EMBL" id="CAJ0876548.1"/>
    </source>
</evidence>
<evidence type="ECO:0000256" key="1">
    <source>
        <dbReference type="SAM" id="MobiDB-lite"/>
    </source>
</evidence>
<dbReference type="EMBL" id="OY288114">
    <property type="protein sequence ID" value="CAJ0876548.1"/>
    <property type="molecule type" value="Genomic_DNA"/>
</dbReference>
<accession>A0AA48M430</accession>
<organism evidence="3">
    <name type="scientific">freshwater sediment metagenome</name>
    <dbReference type="NCBI Taxonomy" id="556182"/>
    <lineage>
        <taxon>unclassified sequences</taxon>
        <taxon>metagenomes</taxon>
        <taxon>ecological metagenomes</taxon>
    </lineage>
</organism>
<keyword evidence="2" id="KW-1133">Transmembrane helix</keyword>
<keyword evidence="2" id="KW-0812">Transmembrane</keyword>
<reference evidence="3" key="1">
    <citation type="submission" date="2023-07" db="EMBL/GenBank/DDBJ databases">
        <authorList>
            <person name="Pelsma A.J. K."/>
        </authorList>
    </citation>
    <scope>NUCLEOTIDE SEQUENCE</scope>
</reference>
<keyword evidence="2" id="KW-0472">Membrane</keyword>
<protein>
    <submittedName>
        <fullName evidence="3">Uncharacterized protein</fullName>
    </submittedName>
</protein>
<sequence>MEWLALSLAFVAIIFFTVHYPGFRRGIAGLAAVLIVLTIVVVAATSFYSWVQEFRTEARRQAASNLIRPEQIGLSDPKLTLGTSPNLSATILNKSKYDLAELEIRILLSDCPSPSRDDSISEKEWDEFINSAPKPQESKTTPRTGMFDDLIPKKPVKRSSTAGGMFDDLPDLTRSPTKADGNARQGSQCGIVGEYVAVASALRVPKGQKRALKTPVHFADLPTLTEWSWRYSIDKAIAKYQ</sequence>
<dbReference type="AlphaFoldDB" id="A0AA48M430"/>
<name>A0AA48M430_9ZZZZ</name>
<gene>
    <name evidence="3" type="ORF">AMST5_02796</name>
</gene>
<proteinExistence type="predicted"/>
<feature type="transmembrane region" description="Helical" evidence="2">
    <location>
        <begin position="27"/>
        <end position="51"/>
    </location>
</feature>
<feature type="region of interest" description="Disordered" evidence="1">
    <location>
        <begin position="132"/>
        <end position="186"/>
    </location>
</feature>
<evidence type="ECO:0000256" key="2">
    <source>
        <dbReference type="SAM" id="Phobius"/>
    </source>
</evidence>